<accession>A0ABW1R6I6</accession>
<dbReference type="InterPro" id="IPR044855">
    <property type="entry name" value="CoA-Trfase_III_dom3_sf"/>
</dbReference>
<dbReference type="SUPFAM" id="SSF89796">
    <property type="entry name" value="CoA-transferase family III (CaiB/BaiF)"/>
    <property type="match status" value="1"/>
</dbReference>
<dbReference type="Proteomes" id="UP001596253">
    <property type="component" value="Unassembled WGS sequence"/>
</dbReference>
<evidence type="ECO:0000313" key="1">
    <source>
        <dbReference type="EMBL" id="MFC6165034.1"/>
    </source>
</evidence>
<keyword evidence="1" id="KW-0808">Transferase</keyword>
<dbReference type="InterPro" id="IPR023606">
    <property type="entry name" value="CoA-Trfase_III_dom_1_sf"/>
</dbReference>
<dbReference type="InterPro" id="IPR050509">
    <property type="entry name" value="CoA-transferase_III"/>
</dbReference>
<gene>
    <name evidence="1" type="ORF">ACFP3T_10165</name>
</gene>
<evidence type="ECO:0000313" key="2">
    <source>
        <dbReference type="Proteomes" id="UP001596253"/>
    </source>
</evidence>
<proteinExistence type="predicted"/>
<name>A0ABW1R6I6_9LACO</name>
<sequence>MSKTLDGVRIVDMTTFLAAPTVTRVLGEWGADVIKVEPPKGDAERTQGAVFNMHYSDDENLGFDISNLNKRFVTLNLKKDDGRQAFYDLLKDANVFVTNVRTKSLEHLGIDYETLKQKFPKLIFAQVLGYGEHGPQKDAAGFDATSYMARGGVLGTTLEAGQSPMNPANGYGDFQVSMCLAAGICGALLKQAREGKGDKLTVSLHHAAIFMQNVAMVSAQYGNEYPKSRLNVANPFNDCFKTSDDRWFVMCVPVFNRDYNKVMTLIGRKDLVDNKRYNNIDHINAENLNKEFIGILDEQFKKQPLQHWVDIFKENDLPLEACYVPTEIYKDDEALDNDELRKIKFPSGNDRMIPTNPVRFASMGNPDLKVSRPQGADTKSVLSEIGYSDEKINQLLDDGAAATTRHIGDPVK</sequence>
<dbReference type="RefSeq" id="WP_137635131.1">
    <property type="nucleotide sequence ID" value="NZ_BJDK01000003.1"/>
</dbReference>
<keyword evidence="2" id="KW-1185">Reference proteome</keyword>
<dbReference type="Pfam" id="PF02515">
    <property type="entry name" value="CoA_transf_3"/>
    <property type="match status" value="1"/>
</dbReference>
<dbReference type="EMBL" id="JBHSSD010000042">
    <property type="protein sequence ID" value="MFC6165034.1"/>
    <property type="molecule type" value="Genomic_DNA"/>
</dbReference>
<dbReference type="InterPro" id="IPR003673">
    <property type="entry name" value="CoA-Trfase_fam_III"/>
</dbReference>
<dbReference type="PANTHER" id="PTHR48228:SF2">
    <property type="entry name" value="E-CINNAMOYL-COA:R-PHENYLLACTATE COA TRANSFERASE LARGE SUBUNIT"/>
    <property type="match status" value="1"/>
</dbReference>
<reference evidence="2" key="1">
    <citation type="journal article" date="2019" name="Int. J. Syst. Evol. Microbiol.">
        <title>The Global Catalogue of Microorganisms (GCM) 10K type strain sequencing project: providing services to taxonomists for standard genome sequencing and annotation.</title>
        <authorList>
            <consortium name="The Broad Institute Genomics Platform"/>
            <consortium name="The Broad Institute Genome Sequencing Center for Infectious Disease"/>
            <person name="Wu L."/>
            <person name="Ma J."/>
        </authorList>
    </citation>
    <scope>NUCLEOTIDE SEQUENCE [LARGE SCALE GENOMIC DNA]</scope>
    <source>
        <strain evidence="2">CCM 8932</strain>
    </source>
</reference>
<organism evidence="1 2">
    <name type="scientific">Lactiplantibacillus dongliensis</name>
    <dbReference type="NCBI Taxonomy" id="2559919"/>
    <lineage>
        <taxon>Bacteria</taxon>
        <taxon>Bacillati</taxon>
        <taxon>Bacillota</taxon>
        <taxon>Bacilli</taxon>
        <taxon>Lactobacillales</taxon>
        <taxon>Lactobacillaceae</taxon>
        <taxon>Lactiplantibacillus</taxon>
    </lineage>
</organism>
<protein>
    <submittedName>
        <fullName evidence="1">CaiB/BaiF CoA transferase family protein</fullName>
    </submittedName>
</protein>
<dbReference type="Gene3D" id="3.30.1540.10">
    <property type="entry name" value="formyl-coa transferase, domain 3"/>
    <property type="match status" value="1"/>
</dbReference>
<dbReference type="GO" id="GO:0016740">
    <property type="term" value="F:transferase activity"/>
    <property type="evidence" value="ECO:0007669"/>
    <property type="project" value="UniProtKB-KW"/>
</dbReference>
<dbReference type="Gene3D" id="3.40.50.10540">
    <property type="entry name" value="Crotonobetainyl-coa:carnitine coa-transferase, domain 1"/>
    <property type="match status" value="1"/>
</dbReference>
<dbReference type="PANTHER" id="PTHR48228">
    <property type="entry name" value="SUCCINYL-COA--D-CITRAMALATE COA-TRANSFERASE"/>
    <property type="match status" value="1"/>
</dbReference>
<comment type="caution">
    <text evidence="1">The sequence shown here is derived from an EMBL/GenBank/DDBJ whole genome shotgun (WGS) entry which is preliminary data.</text>
</comment>